<dbReference type="Proteomes" id="UP000077671">
    <property type="component" value="Unassembled WGS sequence"/>
</dbReference>
<evidence type="ECO:0000256" key="1">
    <source>
        <dbReference type="ARBA" id="ARBA00023125"/>
    </source>
</evidence>
<dbReference type="GO" id="GO:0006310">
    <property type="term" value="P:DNA recombination"/>
    <property type="evidence" value="ECO:0007669"/>
    <property type="project" value="UniProtKB-KW"/>
</dbReference>
<evidence type="ECO:0000313" key="5">
    <source>
        <dbReference type="Proteomes" id="UP000077671"/>
    </source>
</evidence>
<reference evidence="4" key="1">
    <citation type="submission" date="2016-04" db="EMBL/GenBank/DDBJ databases">
        <authorList>
            <person name="Nguyen H.D."/>
            <person name="Kesanakurti P."/>
            <person name="Cullis J."/>
            <person name="Levesque C.A."/>
            <person name="Hambleton S."/>
        </authorList>
    </citation>
    <scope>NUCLEOTIDE SEQUENCE</scope>
    <source>
        <strain evidence="4">DAOMC 238032</strain>
    </source>
</reference>
<dbReference type="Gene3D" id="1.10.150.130">
    <property type="match status" value="1"/>
</dbReference>
<sequence length="533" mass="56922">MLSTQPGGTVVETSCGRRQWELSSAYDISLRTGFETDVFVYTMTTPLWSPVFAMVASETRQPTTASNGFSGLPLTTTSPSFLLASLLPITPPTAPPEAFLLPSLGSPFYLSPSSSPQSSPASGDRTTAIAAALLTAEYRSSSSRRAILSSPTSPPTRRASSSTAALNRRQFRPRPAPAPSSLAALRAGSRLVAYRPSAAAQQFAGLEDVRLARVMEMAFAPSTRVGYGTGLSHFLAWCEDRGVDEELRCPASEELLTRFVAAQAGFYSGDYIAKMISAVGAWHKMFGVPWCFVSGSSLSLALRGAAAMTPASSKRPPRDPYTPAYLRAIKPHFDLRDTKDLAVWACALCAFWGLARIGEVTVPTQKTYDPAVHISRAGWALRPPSPGSTAAGTLRLPWTKTTRSAGAVVVLSVQDVDLCPVSALSAHLTTSALPDSSALFAYSQGNKRVPLSRSVFLSRLRRAAEAAALPTLHGHSFRIGGCTELLLRGAAIEDVKAHGRWRSDAWTVYVRDHAGVFSDRLSVAPVVHAHLGA</sequence>
<dbReference type="EMBL" id="LWDD02002832">
    <property type="protein sequence ID" value="KAE8239020.1"/>
    <property type="molecule type" value="Genomic_DNA"/>
</dbReference>
<dbReference type="SUPFAM" id="SSF47823">
    <property type="entry name" value="lambda integrase-like, N-terminal domain"/>
    <property type="match status" value="1"/>
</dbReference>
<gene>
    <name evidence="4" type="ORF">A4X03_0g8722</name>
</gene>
<dbReference type="SUPFAM" id="SSF56349">
    <property type="entry name" value="DNA breaking-rejoining enzymes"/>
    <property type="match status" value="1"/>
</dbReference>
<protein>
    <recommendedName>
        <fullName evidence="6">Tyr recombinase domain-containing protein</fullName>
    </recommendedName>
</protein>
<feature type="region of interest" description="Disordered" evidence="3">
    <location>
        <begin position="144"/>
        <end position="180"/>
    </location>
</feature>
<dbReference type="InterPro" id="IPR010998">
    <property type="entry name" value="Integrase_recombinase_N"/>
</dbReference>
<dbReference type="AlphaFoldDB" id="A0A8T8SFJ2"/>
<comment type="caution">
    <text evidence="4">The sequence shown here is derived from an EMBL/GenBank/DDBJ whole genome shotgun (WGS) entry which is preliminary data.</text>
</comment>
<dbReference type="PANTHER" id="PTHR34605">
    <property type="entry name" value="PHAGE_INTEGRASE DOMAIN-CONTAINING PROTEIN"/>
    <property type="match status" value="1"/>
</dbReference>
<dbReference type="InterPro" id="IPR013762">
    <property type="entry name" value="Integrase-like_cat_sf"/>
</dbReference>
<name>A0A8T8SFJ2_9BASI</name>
<evidence type="ECO:0000256" key="2">
    <source>
        <dbReference type="ARBA" id="ARBA00023172"/>
    </source>
</evidence>
<dbReference type="GO" id="GO:0003677">
    <property type="term" value="F:DNA binding"/>
    <property type="evidence" value="ECO:0007669"/>
    <property type="project" value="UniProtKB-KW"/>
</dbReference>
<dbReference type="PANTHER" id="PTHR34605:SF4">
    <property type="entry name" value="DNA ADENINE METHYLTRANSFERASE"/>
    <property type="match status" value="1"/>
</dbReference>
<dbReference type="GO" id="GO:0015074">
    <property type="term" value="P:DNA integration"/>
    <property type="evidence" value="ECO:0007669"/>
    <property type="project" value="InterPro"/>
</dbReference>
<keyword evidence="1" id="KW-0238">DNA-binding</keyword>
<proteinExistence type="predicted"/>
<evidence type="ECO:0000256" key="3">
    <source>
        <dbReference type="SAM" id="MobiDB-lite"/>
    </source>
</evidence>
<dbReference type="InterPro" id="IPR052925">
    <property type="entry name" value="Phage_Integrase-like_Recomb"/>
</dbReference>
<dbReference type="InterPro" id="IPR011010">
    <property type="entry name" value="DNA_brk_join_enz"/>
</dbReference>
<dbReference type="Gene3D" id="1.10.443.10">
    <property type="entry name" value="Intergrase catalytic core"/>
    <property type="match status" value="1"/>
</dbReference>
<evidence type="ECO:0000313" key="4">
    <source>
        <dbReference type="EMBL" id="KAE8239020.1"/>
    </source>
</evidence>
<accession>A0A8T8SFJ2</accession>
<feature type="compositionally biased region" description="Low complexity" evidence="3">
    <location>
        <begin position="144"/>
        <end position="165"/>
    </location>
</feature>
<keyword evidence="2" id="KW-0233">DNA recombination</keyword>
<organism evidence="4 5">
    <name type="scientific">Tilletia caries</name>
    <name type="common">wheat bunt fungus</name>
    <dbReference type="NCBI Taxonomy" id="13290"/>
    <lineage>
        <taxon>Eukaryota</taxon>
        <taxon>Fungi</taxon>
        <taxon>Dikarya</taxon>
        <taxon>Basidiomycota</taxon>
        <taxon>Ustilaginomycotina</taxon>
        <taxon>Exobasidiomycetes</taxon>
        <taxon>Tilletiales</taxon>
        <taxon>Tilletiaceae</taxon>
        <taxon>Tilletia</taxon>
    </lineage>
</organism>
<evidence type="ECO:0008006" key="6">
    <source>
        <dbReference type="Google" id="ProtNLM"/>
    </source>
</evidence>
<reference evidence="4" key="2">
    <citation type="journal article" date="2019" name="IMA Fungus">
        <title>Genome sequencing and comparison of five Tilletia species to identify candidate genes for the detection of regulated species infecting wheat.</title>
        <authorList>
            <person name="Nguyen H.D.T."/>
            <person name="Sultana T."/>
            <person name="Kesanakurti P."/>
            <person name="Hambleton S."/>
        </authorList>
    </citation>
    <scope>NUCLEOTIDE SEQUENCE</scope>
    <source>
        <strain evidence="4">DAOMC 238032</strain>
    </source>
</reference>